<protein>
    <submittedName>
        <fullName evidence="8">Extracellular solute-binding protein</fullName>
    </submittedName>
</protein>
<organism evidence="8 9">
    <name type="scientific">Cohnella herbarum</name>
    <dbReference type="NCBI Taxonomy" id="2728023"/>
    <lineage>
        <taxon>Bacteria</taxon>
        <taxon>Bacillati</taxon>
        <taxon>Bacillota</taxon>
        <taxon>Bacilli</taxon>
        <taxon>Bacillales</taxon>
        <taxon>Paenibacillaceae</taxon>
        <taxon>Cohnella</taxon>
    </lineage>
</organism>
<dbReference type="AlphaFoldDB" id="A0A7Z2VR99"/>
<evidence type="ECO:0000256" key="7">
    <source>
        <dbReference type="SAM" id="SignalP"/>
    </source>
</evidence>
<dbReference type="PROSITE" id="PS51257">
    <property type="entry name" value="PROKAR_LIPOPROTEIN"/>
    <property type="match status" value="1"/>
</dbReference>
<evidence type="ECO:0000256" key="3">
    <source>
        <dbReference type="ARBA" id="ARBA00023136"/>
    </source>
</evidence>
<evidence type="ECO:0000256" key="5">
    <source>
        <dbReference type="ARBA" id="ARBA00023288"/>
    </source>
</evidence>
<dbReference type="InterPro" id="IPR050490">
    <property type="entry name" value="Bact_solute-bd_prot1"/>
</dbReference>
<evidence type="ECO:0000256" key="4">
    <source>
        <dbReference type="ARBA" id="ARBA00023139"/>
    </source>
</evidence>
<dbReference type="Pfam" id="PF01547">
    <property type="entry name" value="SBP_bac_1"/>
    <property type="match status" value="1"/>
</dbReference>
<evidence type="ECO:0000313" key="9">
    <source>
        <dbReference type="Proteomes" id="UP000502248"/>
    </source>
</evidence>
<evidence type="ECO:0000256" key="1">
    <source>
        <dbReference type="ARBA" id="ARBA00022475"/>
    </source>
</evidence>
<feature type="signal peptide" evidence="7">
    <location>
        <begin position="1"/>
        <end position="26"/>
    </location>
</feature>
<dbReference type="PANTHER" id="PTHR43649">
    <property type="entry name" value="ARABINOSE-BINDING PROTEIN-RELATED"/>
    <property type="match status" value="1"/>
</dbReference>
<dbReference type="PANTHER" id="PTHR43649:SF33">
    <property type="entry name" value="POLYGALACTURONAN_RHAMNOGALACTURONAN-BINDING PROTEIN YTCQ"/>
    <property type="match status" value="1"/>
</dbReference>
<dbReference type="SUPFAM" id="SSF53850">
    <property type="entry name" value="Periplasmic binding protein-like II"/>
    <property type="match status" value="1"/>
</dbReference>
<keyword evidence="5" id="KW-0449">Lipoprotein</keyword>
<proteinExistence type="predicted"/>
<sequence>MIRSAKIKKSSALLFSFILVMMLVSACSGGNKNGNASSPPASSQPADPSPSPASSPSESAQPTEDKADLGGRVIKMAANWDMTPNEETPEGVIKVEKQKAVEEKYNVKIEYVTLSNEEYKDKMITSITNGNPVADMFYMGSPGAVPSLTKQGMFLALEDIDVLPPAEENQVIPRDAFYNVAGHDDKTYAFGTNAAVDKIGVYYNRKLFADNGLPDPHTWIDTKEWTWDKFRELAVQLTKDEDGDGTPDQWGSMTYAGDWLWFMILANGGQIMDKTTGKQMLDDPKSIEAMDYIYRLFNEDKVVRPGGWEFMGEFPKGKIALLPSFSWYGGTIKASEMGDGYGFLPMPLGPGQTEYVNPARQVNAFFMAKGVKDPEIVLKIWKELQIWEVPEGHSEYDKAQYAHEDDIAVAEKLANGPTNFDFFAGLHGGLIDEIGNKLASGEMTAAQAAQTYGPQLQAKFDGK</sequence>
<gene>
    <name evidence="8" type="ORF">HH215_34685</name>
</gene>
<keyword evidence="9" id="KW-1185">Reference proteome</keyword>
<keyword evidence="1" id="KW-1003">Cell membrane</keyword>
<evidence type="ECO:0000313" key="8">
    <source>
        <dbReference type="EMBL" id="QJD87837.1"/>
    </source>
</evidence>
<reference evidence="8 9" key="1">
    <citation type="submission" date="2020-04" db="EMBL/GenBank/DDBJ databases">
        <title>Genome sequencing of novel species.</title>
        <authorList>
            <person name="Heo J."/>
            <person name="Kim S.-J."/>
            <person name="Kim J.-S."/>
            <person name="Hong S.-B."/>
            <person name="Kwon S.-W."/>
        </authorList>
    </citation>
    <scope>NUCLEOTIDE SEQUENCE [LARGE SCALE GENOMIC DNA]</scope>
    <source>
        <strain evidence="8 9">MFER-1</strain>
    </source>
</reference>
<accession>A0A7Z2VR99</accession>
<evidence type="ECO:0000256" key="6">
    <source>
        <dbReference type="SAM" id="MobiDB-lite"/>
    </source>
</evidence>
<keyword evidence="2 7" id="KW-0732">Signal</keyword>
<dbReference type="InterPro" id="IPR006059">
    <property type="entry name" value="SBP"/>
</dbReference>
<evidence type="ECO:0000256" key="2">
    <source>
        <dbReference type="ARBA" id="ARBA00022729"/>
    </source>
</evidence>
<feature type="region of interest" description="Disordered" evidence="6">
    <location>
        <begin position="30"/>
        <end position="68"/>
    </location>
</feature>
<feature type="compositionally biased region" description="Low complexity" evidence="6">
    <location>
        <begin position="36"/>
        <end position="46"/>
    </location>
</feature>
<feature type="chain" id="PRO_5038621556" evidence="7">
    <location>
        <begin position="27"/>
        <end position="463"/>
    </location>
</feature>
<dbReference type="Proteomes" id="UP000502248">
    <property type="component" value="Chromosome"/>
</dbReference>
<name>A0A7Z2VR99_9BACL</name>
<keyword evidence="4" id="KW-0564">Palmitate</keyword>
<dbReference type="KEGG" id="cheb:HH215_34685"/>
<keyword evidence="3" id="KW-0472">Membrane</keyword>
<dbReference type="EMBL" id="CP051680">
    <property type="protein sequence ID" value="QJD87837.1"/>
    <property type="molecule type" value="Genomic_DNA"/>
</dbReference>
<dbReference type="Gene3D" id="3.40.190.10">
    <property type="entry name" value="Periplasmic binding protein-like II"/>
    <property type="match status" value="1"/>
</dbReference>
<dbReference type="RefSeq" id="WP_169284079.1">
    <property type="nucleotide sequence ID" value="NZ_CP051680.1"/>
</dbReference>